<evidence type="ECO:0000313" key="4">
    <source>
        <dbReference type="Proteomes" id="UP000799770"/>
    </source>
</evidence>
<accession>A0A6A5YR55</accession>
<feature type="transmembrane region" description="Helical" evidence="2">
    <location>
        <begin position="16"/>
        <end position="36"/>
    </location>
</feature>
<feature type="region of interest" description="Disordered" evidence="1">
    <location>
        <begin position="43"/>
        <end position="91"/>
    </location>
</feature>
<proteinExistence type="predicted"/>
<dbReference type="EMBL" id="ML977346">
    <property type="protein sequence ID" value="KAF2108631.1"/>
    <property type="molecule type" value="Genomic_DNA"/>
</dbReference>
<dbReference type="Proteomes" id="UP000799770">
    <property type="component" value="Unassembled WGS sequence"/>
</dbReference>
<dbReference type="PANTHER" id="PTHR42354">
    <property type="entry name" value="C2H2-TYPE DOMAIN-CONTAINING PROTEIN"/>
    <property type="match status" value="1"/>
</dbReference>
<evidence type="ECO:0000256" key="1">
    <source>
        <dbReference type="SAM" id="MobiDB-lite"/>
    </source>
</evidence>
<keyword evidence="2" id="KW-1133">Transmembrane helix</keyword>
<dbReference type="OrthoDB" id="5309037at2759"/>
<feature type="compositionally biased region" description="Basic and acidic residues" evidence="1">
    <location>
        <begin position="50"/>
        <end position="91"/>
    </location>
</feature>
<evidence type="ECO:0000256" key="2">
    <source>
        <dbReference type="SAM" id="Phobius"/>
    </source>
</evidence>
<organism evidence="3 4">
    <name type="scientific">Lophiotrema nucula</name>
    <dbReference type="NCBI Taxonomy" id="690887"/>
    <lineage>
        <taxon>Eukaryota</taxon>
        <taxon>Fungi</taxon>
        <taxon>Dikarya</taxon>
        <taxon>Ascomycota</taxon>
        <taxon>Pezizomycotina</taxon>
        <taxon>Dothideomycetes</taxon>
        <taxon>Pleosporomycetidae</taxon>
        <taxon>Pleosporales</taxon>
        <taxon>Lophiotremataceae</taxon>
        <taxon>Lophiotrema</taxon>
    </lineage>
</organism>
<dbReference type="PANTHER" id="PTHR42354:SF1">
    <property type="entry name" value="C2H2-TYPE DOMAIN-CONTAINING PROTEIN"/>
    <property type="match status" value="1"/>
</dbReference>
<evidence type="ECO:0000313" key="3">
    <source>
        <dbReference type="EMBL" id="KAF2108631.1"/>
    </source>
</evidence>
<gene>
    <name evidence="3" type="ORF">BDV96DRAFT_256121</name>
</gene>
<keyword evidence="2" id="KW-0472">Membrane</keyword>
<sequence length="379" mass="43149">MNYANMIEEKNLKKTFIIATLCSTLVGTFTTSIGLWDRVAEKRRQKHKDTKQDDEIKKLKDQVESAEKKHKEKEEELNKRRDGRDRRDDVYENFDRSGMMIQRQFDEGYGRMGRRFAQGDTITENQLQAQIITLQQTVIQVLQDALYNGRELTRADMAKLISASNSAREGSIDALRQQQNRLAVDSPQSSASSVVSRSRSLSAPRRASTVIESDPLYCRYSLDLQYIPNKPLSASFAPGGDCRCPACPTRVAATADDFWQIGKRTPILLPTADGYEKEVLSTREFTLGQRFVIKCHTADGQYACVLCNRNRDVDAICRTVESLVNHVGRFHDVRELEQERDLREDRGAPLKLLDAPPPPAPLPPLTREVKVEEVRQYVR</sequence>
<dbReference type="AlphaFoldDB" id="A0A6A5YR55"/>
<keyword evidence="4" id="KW-1185">Reference proteome</keyword>
<protein>
    <submittedName>
        <fullName evidence="3">Uncharacterized protein</fullName>
    </submittedName>
</protein>
<name>A0A6A5YR55_9PLEO</name>
<keyword evidence="2" id="KW-0812">Transmembrane</keyword>
<reference evidence="3" key="1">
    <citation type="journal article" date="2020" name="Stud. Mycol.">
        <title>101 Dothideomycetes genomes: a test case for predicting lifestyles and emergence of pathogens.</title>
        <authorList>
            <person name="Haridas S."/>
            <person name="Albert R."/>
            <person name="Binder M."/>
            <person name="Bloem J."/>
            <person name="Labutti K."/>
            <person name="Salamov A."/>
            <person name="Andreopoulos B."/>
            <person name="Baker S."/>
            <person name="Barry K."/>
            <person name="Bills G."/>
            <person name="Bluhm B."/>
            <person name="Cannon C."/>
            <person name="Castanera R."/>
            <person name="Culley D."/>
            <person name="Daum C."/>
            <person name="Ezra D."/>
            <person name="Gonzalez J."/>
            <person name="Henrissat B."/>
            <person name="Kuo A."/>
            <person name="Liang C."/>
            <person name="Lipzen A."/>
            <person name="Lutzoni F."/>
            <person name="Magnuson J."/>
            <person name="Mondo S."/>
            <person name="Nolan M."/>
            <person name="Ohm R."/>
            <person name="Pangilinan J."/>
            <person name="Park H.-J."/>
            <person name="Ramirez L."/>
            <person name="Alfaro M."/>
            <person name="Sun H."/>
            <person name="Tritt A."/>
            <person name="Yoshinaga Y."/>
            <person name="Zwiers L.-H."/>
            <person name="Turgeon B."/>
            <person name="Goodwin S."/>
            <person name="Spatafora J."/>
            <person name="Crous P."/>
            <person name="Grigoriev I."/>
        </authorList>
    </citation>
    <scope>NUCLEOTIDE SEQUENCE</scope>
    <source>
        <strain evidence="3">CBS 627.86</strain>
    </source>
</reference>